<protein>
    <recommendedName>
        <fullName evidence="4">Glycerophosphoryl diester phosphodiesterase membrane domain-containing protein</fullName>
    </recommendedName>
</protein>
<keyword evidence="1" id="KW-1133">Transmembrane helix</keyword>
<dbReference type="InterPro" id="IPR046157">
    <property type="entry name" value="DUF6159"/>
</dbReference>
<dbReference type="EMBL" id="VUYU01000027">
    <property type="protein sequence ID" value="NHZ37328.1"/>
    <property type="molecule type" value="Genomic_DNA"/>
</dbReference>
<comment type="caution">
    <text evidence="2">The sequence shown here is derived from an EMBL/GenBank/DDBJ whole genome shotgun (WGS) entry which is preliminary data.</text>
</comment>
<evidence type="ECO:0000256" key="1">
    <source>
        <dbReference type="SAM" id="Phobius"/>
    </source>
</evidence>
<feature type="transmembrane region" description="Helical" evidence="1">
    <location>
        <begin position="222"/>
        <end position="245"/>
    </location>
</feature>
<keyword evidence="1" id="KW-0472">Membrane</keyword>
<keyword evidence="3" id="KW-1185">Reference proteome</keyword>
<gene>
    <name evidence="2" type="ORF">F0185_27570</name>
</gene>
<accession>A0ABX0LS14</accession>
<keyword evidence="1" id="KW-0812">Transmembrane</keyword>
<evidence type="ECO:0000313" key="3">
    <source>
        <dbReference type="Proteomes" id="UP000785613"/>
    </source>
</evidence>
<evidence type="ECO:0008006" key="4">
    <source>
        <dbReference type="Google" id="ProtNLM"/>
    </source>
</evidence>
<organism evidence="2 3">
    <name type="scientific">Massilia rubra</name>
    <dbReference type="NCBI Taxonomy" id="2607910"/>
    <lineage>
        <taxon>Bacteria</taxon>
        <taxon>Pseudomonadati</taxon>
        <taxon>Pseudomonadota</taxon>
        <taxon>Betaproteobacteria</taxon>
        <taxon>Burkholderiales</taxon>
        <taxon>Oxalobacteraceae</taxon>
        <taxon>Telluria group</taxon>
        <taxon>Massilia</taxon>
    </lineage>
</organism>
<proteinExistence type="predicted"/>
<name>A0ABX0LS14_9BURK</name>
<feature type="transmembrane region" description="Helical" evidence="1">
    <location>
        <begin position="195"/>
        <end position="216"/>
    </location>
</feature>
<feature type="transmembrane region" description="Helical" evidence="1">
    <location>
        <begin position="111"/>
        <end position="131"/>
    </location>
</feature>
<dbReference type="RefSeq" id="WP_167230310.1">
    <property type="nucleotide sequence ID" value="NZ_VUYU01000027.1"/>
</dbReference>
<reference evidence="2 3" key="1">
    <citation type="submission" date="2019-09" db="EMBL/GenBank/DDBJ databases">
        <title>Taxonomy of Antarctic Massilia spp.: description of Massilia rubra sp. nov., Massilia aquatica sp. nov., Massilia mucilaginosa sp. nov., Massilia frigida sp. nov. isolated from streams, lakes and regoliths.</title>
        <authorList>
            <person name="Holochova P."/>
            <person name="Sedlacek I."/>
            <person name="Kralova S."/>
            <person name="Maslanova I."/>
            <person name="Busse H.-J."/>
            <person name="Stankova E."/>
            <person name="Vrbovska V."/>
            <person name="Kovarovic V."/>
            <person name="Bartak M."/>
            <person name="Svec P."/>
            <person name="Pantucek R."/>
        </authorList>
    </citation>
    <scope>NUCLEOTIDE SEQUENCE [LARGE SCALE GENOMIC DNA]</scope>
    <source>
        <strain evidence="2 3">CCM 8692</strain>
    </source>
</reference>
<sequence>MFDRFKRSFDLVKASAAVLRQDSHLLMFPLISGAASLAVVLCFMLPAFGLSSLDGLSESNGAWYSLAFLFYISQYFVMFYFNAALVGATMIRMDGGAPTLGDGLRIANSRFGTILGYAVIAATVGVILRAIQERLGFVGRFIVGLIGVGWTVATFLVVPVLVARNTGPIESIKDSATLLKQTWGENVVGQSGMSLFFGALMMLVVTVTLAGVGLGVNVGSSGLAIAFVVLGVLASLVILLIHNALSGIYAATLYRYAANGNAGNGFDQSVLNSAFAPKA</sequence>
<feature type="transmembrane region" description="Helical" evidence="1">
    <location>
        <begin position="137"/>
        <end position="163"/>
    </location>
</feature>
<dbReference type="Proteomes" id="UP000785613">
    <property type="component" value="Unassembled WGS sequence"/>
</dbReference>
<feature type="transmembrane region" description="Helical" evidence="1">
    <location>
        <begin position="68"/>
        <end position="91"/>
    </location>
</feature>
<feature type="transmembrane region" description="Helical" evidence="1">
    <location>
        <begin position="25"/>
        <end position="48"/>
    </location>
</feature>
<evidence type="ECO:0000313" key="2">
    <source>
        <dbReference type="EMBL" id="NHZ37328.1"/>
    </source>
</evidence>
<dbReference type="Pfam" id="PF19656">
    <property type="entry name" value="DUF6159"/>
    <property type="match status" value="1"/>
</dbReference>